<feature type="region of interest" description="Disordered" evidence="1">
    <location>
        <begin position="402"/>
        <end position="471"/>
    </location>
</feature>
<feature type="region of interest" description="Disordered" evidence="1">
    <location>
        <begin position="578"/>
        <end position="602"/>
    </location>
</feature>
<keyword evidence="3" id="KW-1185">Reference proteome</keyword>
<dbReference type="Proteomes" id="UP000092177">
    <property type="component" value="Chromosome 9"/>
</dbReference>
<organism evidence="2 3">
    <name type="scientific">Colletotrichum higginsianum (strain IMI 349063)</name>
    <name type="common">Crucifer anthracnose fungus</name>
    <dbReference type="NCBI Taxonomy" id="759273"/>
    <lineage>
        <taxon>Eukaryota</taxon>
        <taxon>Fungi</taxon>
        <taxon>Dikarya</taxon>
        <taxon>Ascomycota</taxon>
        <taxon>Pezizomycotina</taxon>
        <taxon>Sordariomycetes</taxon>
        <taxon>Hypocreomycetidae</taxon>
        <taxon>Glomerellales</taxon>
        <taxon>Glomerellaceae</taxon>
        <taxon>Colletotrichum</taxon>
        <taxon>Colletotrichum destructivum species complex</taxon>
    </lineage>
</organism>
<comment type="caution">
    <text evidence="2">The sequence shown here is derived from an EMBL/GenBank/DDBJ whole genome shotgun (WGS) entry which is preliminary data.</text>
</comment>
<proteinExistence type="predicted"/>
<evidence type="ECO:0000313" key="3">
    <source>
        <dbReference type="Proteomes" id="UP000092177"/>
    </source>
</evidence>
<reference evidence="3" key="1">
    <citation type="journal article" date="2017" name="BMC Genomics">
        <title>Gapless genome assembly of Colletotrichum higginsianum reveals chromosome structure and association of transposable elements with secondary metabolite gene clusters.</title>
        <authorList>
            <person name="Dallery J.-F."/>
            <person name="Lapalu N."/>
            <person name="Zampounis A."/>
            <person name="Pigne S."/>
            <person name="Luyten I."/>
            <person name="Amselem J."/>
            <person name="Wittenberg A.H.J."/>
            <person name="Zhou S."/>
            <person name="de Queiroz M.V."/>
            <person name="Robin G.P."/>
            <person name="Auger A."/>
            <person name="Hainaut M."/>
            <person name="Henrissat B."/>
            <person name="Kim K.-T."/>
            <person name="Lee Y.-H."/>
            <person name="Lespinet O."/>
            <person name="Schwartz D.C."/>
            <person name="Thon M.R."/>
            <person name="O'Connell R.J."/>
        </authorList>
    </citation>
    <scope>NUCLEOTIDE SEQUENCE [LARGE SCALE GENOMIC DNA]</scope>
    <source>
        <strain evidence="3">IMI 349063</strain>
    </source>
</reference>
<feature type="region of interest" description="Disordered" evidence="1">
    <location>
        <begin position="492"/>
        <end position="521"/>
    </location>
</feature>
<dbReference type="OrthoDB" id="436496at2759"/>
<dbReference type="RefSeq" id="XP_018152366.1">
    <property type="nucleotide sequence ID" value="XM_018307949.1"/>
</dbReference>
<evidence type="ECO:0000256" key="1">
    <source>
        <dbReference type="SAM" id="MobiDB-lite"/>
    </source>
</evidence>
<sequence length="602" mass="67967">MKRLLSRYRRRELGLCPNRTCPLRRREPGHITFPIAPGVFSRSHLVADGPCCSSPSQNLFARFQPKLNPSFLLLPSLFRPPMRNNQLNREMPSFRGLDVSVVPRPDAGDIVELPHPESSSMRLRGPHPISPTSSTMPSFASTPKKCQPITSVYVPSVPGAQFHLRYSINRPPPNSRYLFFRMNMNGRQIVSWGMKSQAIQNQIVSHAFYEPDSKWHFRDSGVIYKRDGVEKRFFHFAPHFETSAAMDGGLIDVQVFRSKGRIRRAPELQYFRSQDKYGITSPTGGLVELPEDLTFYDWVLVDPIDSPFATFRFFYRTWASLKTLNITSGPHYEELVATSNRQYEHLPARPKIPVHTYCGEGDHGKHGLFGFGSLDGSVFEDCDMTNYKSNGKRKAEKAFYLTTPPKLAPPPSVRTKIPQPRKLLRDSRQDPNSMRSLPVLPDVEHPLRRASPDSARAPSVTPSLLPYMEESSGGDEFEIGVARKVMLPSLSQELDDTPSHPFPTLPQAQLSSSEHEATPPSNSGMEIYKRVGLHEYIAAVVAAEATAESFGNMNISEGEWLKRSPSPLRRKQGRLDLNKRGGRMIDEQTQQSPLKHQETSFI</sequence>
<dbReference type="KEGG" id="chig:CH63R_12975"/>
<gene>
    <name evidence="2" type="ORF">CH63R_12975</name>
</gene>
<protein>
    <submittedName>
        <fullName evidence="2">Uncharacterized protein</fullName>
    </submittedName>
</protein>
<accession>A0A1B7XVT1</accession>
<dbReference type="EMBL" id="LTAN01000009">
    <property type="protein sequence ID" value="OBR03848.1"/>
    <property type="molecule type" value="Genomic_DNA"/>
</dbReference>
<dbReference type="GeneID" id="28872056"/>
<evidence type="ECO:0000313" key="2">
    <source>
        <dbReference type="EMBL" id="OBR03848.1"/>
    </source>
</evidence>
<name>A0A1B7XVT1_COLHI</name>
<dbReference type="VEuPathDB" id="FungiDB:CH63R_12975"/>
<feature type="compositionally biased region" description="Basic and acidic residues" evidence="1">
    <location>
        <begin position="442"/>
        <end position="451"/>
    </location>
</feature>
<dbReference type="AlphaFoldDB" id="A0A1B7XVT1"/>